<reference evidence="1" key="2">
    <citation type="journal article" date="2021" name="PeerJ">
        <title>Extensive microbial diversity within the chicken gut microbiome revealed by metagenomics and culture.</title>
        <authorList>
            <person name="Gilroy R."/>
            <person name="Ravi A."/>
            <person name="Getino M."/>
            <person name="Pursley I."/>
            <person name="Horton D.L."/>
            <person name="Alikhan N.F."/>
            <person name="Baker D."/>
            <person name="Gharbi K."/>
            <person name="Hall N."/>
            <person name="Watson M."/>
            <person name="Adriaenssens E.M."/>
            <person name="Foster-Nyarko E."/>
            <person name="Jarju S."/>
            <person name="Secka A."/>
            <person name="Antonio M."/>
            <person name="Oren A."/>
            <person name="Chaudhuri R.R."/>
            <person name="La Ragione R."/>
            <person name="Hildebrand F."/>
            <person name="Pallen M.J."/>
        </authorList>
    </citation>
    <scope>NUCLEOTIDE SEQUENCE</scope>
    <source>
        <strain evidence="1">CHK147-3167</strain>
    </source>
</reference>
<dbReference type="Proteomes" id="UP000886786">
    <property type="component" value="Unassembled WGS sequence"/>
</dbReference>
<dbReference type="Gene3D" id="2.30.130.30">
    <property type="entry name" value="Hypothetical protein"/>
    <property type="match status" value="1"/>
</dbReference>
<dbReference type="InterPro" id="IPR015947">
    <property type="entry name" value="PUA-like_sf"/>
</dbReference>
<accession>A0A9D0ZQG3</accession>
<gene>
    <name evidence="1" type="ORF">IAB27_02600</name>
</gene>
<dbReference type="AlphaFoldDB" id="A0A9D0ZQG3"/>
<evidence type="ECO:0000313" key="2">
    <source>
        <dbReference type="Proteomes" id="UP000886786"/>
    </source>
</evidence>
<proteinExistence type="predicted"/>
<comment type="caution">
    <text evidence="1">The sequence shown here is derived from an EMBL/GenBank/DDBJ whole genome shotgun (WGS) entry which is preliminary data.</text>
</comment>
<name>A0A9D0ZQG3_9FIRM</name>
<protein>
    <submittedName>
        <fullName evidence="1">Uncharacterized protein</fullName>
    </submittedName>
</protein>
<evidence type="ECO:0000313" key="1">
    <source>
        <dbReference type="EMBL" id="HIQ90504.1"/>
    </source>
</evidence>
<organism evidence="1 2">
    <name type="scientific">Candidatus Coprosoma intestinipullorum</name>
    <dbReference type="NCBI Taxonomy" id="2840752"/>
    <lineage>
        <taxon>Bacteria</taxon>
        <taxon>Bacillati</taxon>
        <taxon>Bacillota</taxon>
        <taxon>Bacillota incertae sedis</taxon>
        <taxon>Candidatus Coprosoma</taxon>
    </lineage>
</organism>
<reference evidence="1" key="1">
    <citation type="submission" date="2020-10" db="EMBL/GenBank/DDBJ databases">
        <authorList>
            <person name="Gilroy R."/>
        </authorList>
    </citation>
    <scope>NUCLEOTIDE SEQUENCE</scope>
    <source>
        <strain evidence="1">CHK147-3167</strain>
    </source>
</reference>
<dbReference type="SUPFAM" id="SSF88697">
    <property type="entry name" value="PUA domain-like"/>
    <property type="match status" value="1"/>
</dbReference>
<sequence>MDKNRRNRIAIISIMTYYARQIFDETKLYEFRKSPLKNELLNKKIYVYSAKEDKAIIGYFKVSDILNGNTDEILHATGYDKRQDGHEIVEYYGKNNPNCYALHLYDVTEFEEYLSLRDMRSISKNADMPQYIKFIYDNDPLYEVIIEWDEAFSLDGNLCDNPSKTKQMILQKARMKGRK</sequence>
<dbReference type="EMBL" id="DVFV01000047">
    <property type="protein sequence ID" value="HIQ90504.1"/>
    <property type="molecule type" value="Genomic_DNA"/>
</dbReference>